<dbReference type="RefSeq" id="WP_057717835.1">
    <property type="nucleotide sequence ID" value="NZ_BJZD01000037.1"/>
</dbReference>
<evidence type="ECO:0000313" key="4">
    <source>
        <dbReference type="EMBL" id="AYJ36043.1"/>
    </source>
</evidence>
<evidence type="ECO:0000256" key="1">
    <source>
        <dbReference type="SAM" id="Coils"/>
    </source>
</evidence>
<dbReference type="EMBL" id="CP032751">
    <property type="protein sequence ID" value="AYJ36143.1"/>
    <property type="molecule type" value="Genomic_DNA"/>
</dbReference>
<evidence type="ECO:0000256" key="2">
    <source>
        <dbReference type="SAM" id="Phobius"/>
    </source>
</evidence>
<gene>
    <name evidence="4" type="ORF">LPA65_09825</name>
    <name evidence="5" type="ORF">LPA65_10140</name>
    <name evidence="6" type="ORF">LPA65_10455</name>
</gene>
<organism evidence="6 7">
    <name type="scientific">Lactiplantibacillus argentoratensis</name>
    <dbReference type="NCBI Taxonomy" id="271881"/>
    <lineage>
        <taxon>Bacteria</taxon>
        <taxon>Bacillati</taxon>
        <taxon>Bacillota</taxon>
        <taxon>Bacilli</taxon>
        <taxon>Lactobacillales</taxon>
        <taxon>Lactobacillaceae</taxon>
        <taxon>Lactiplantibacillus</taxon>
    </lineage>
</organism>
<dbReference type="PANTHER" id="PTHR37813:SF1">
    <property type="entry name" value="FELS-2 PROPHAGE PROTEIN"/>
    <property type="match status" value="1"/>
</dbReference>
<dbReference type="KEGG" id="larg:LPA65_10455"/>
<dbReference type="PANTHER" id="PTHR37813">
    <property type="entry name" value="FELS-2 PROPHAGE PROTEIN"/>
    <property type="match status" value="1"/>
</dbReference>
<sequence length="1308" mass="142493">MSAVVEKTFVWKFMDQISQGVANARQAMDEAVHAAASMGSKVSESGEQWHNYASKQKEAMDEAKANFNEYKDQVANSSNSIREKISGLIDHLKEIPHDIVTTLKSKINDENIGIFSRKVRDVPKERSVFLRAKDNFTDIFKHLSERIKQIPKEHSLLLKVKNGFSKGFQKFNESAKKTRENGHRLRDIIEGTFVGNALYSAYDKVKDGIVEATKAGYDFDKEQQVMMQTWTTLTGSASQAKSMVSTINDLSKKTGQASDLVNELEQGFYHLHSSKSEADDLSKAMLNMGDAVGLTGDQMKSVTQDMVHGLATGKVSAGELNQIGAYFPMIDEALAKHEHTTVAGMRNMARQGKITGKDLESVFTELGNHKYGEAADNMLKTMTGMQRTVKAQMPKLLGDIEQPLLKAQNPIFGTISKWVSETHTENLFKDLGNKVSKGFATVTKAFAGDSFTGKGFTNSLNQMVENAGKSVDKLSAWLAKNAGNIKAFGSIVKSSLTIAFKVVGAAINDVVSVLGFLVNPLGKASNNSKDASKSVGGLAGALKSLANNGPAIRTFGKILAGAFVLKNISKFVGGIKSVNDNLKITDGLKNLGKPVTEFTASLKSGSGVLSSFGAALKAVPFSIWIAAIAAIIFALVELYNHNKKFRDFVNGLINTIKDWYRNVVKWLGDAVAWIKKTFGPFFKSAIKSIQAFWKEIKPVVSAGINMVKQVIKLGMAVVKAVWNVAWGLISFEVKKTWAIIKPIIDIGMAVIKGIISAGMAIIKAVWKATWNVISTIVRSTWNVIKPLVIGAMHVISDVIQTVLDIIHGNWGKVWRDIKHIFSDIWKALSQAIKAYMHGMHDVISSVLDAISTVWHGMWNGLGDFFSDVWKGIKNAAQDGINGVLSVINAGVDAIDTVWKFFTGHKTSIHHLEPVKFAQGGIVHTRLSMVNDGAGQNWKELLQLPSGELKMTHQRNAVLPLPVGTRVYNGDETAAIMASAGVDHYAHGGIVGDAINWTKGKLSDIGSWIGDKTEAVEKFLKDPLGNISKLLHKATDGLFKGAASFGELASGAISKLSNIAVNKFKEMLKSTQKKLEVSDGKAGHYNPGLIEKAAKMMGIDSLPAGFSDLLQATIMNESGGRSVIQTVHDVNSGGNEAGGVLQYTPGTFAAFAMPGHTNRMNPLDELLAFFNNSDWRNSIGHTVIWGVPKIDWLHSGPQGSRRFAHGGEVFDEQTAIIGDNSQHHEFVINPYDVTAYPLLAKAMDTTMRAQPVSNQANSNHEDDNAETNSLLRQANALLQIIADKKPELLDDLAAKLRQKDAQTFRMQNS</sequence>
<dbReference type="Proteomes" id="UP000281644">
    <property type="component" value="Chromosome"/>
</dbReference>
<evidence type="ECO:0000259" key="3">
    <source>
        <dbReference type="Pfam" id="PF20155"/>
    </source>
</evidence>
<accession>A0AAN1Q1K3</accession>
<keyword evidence="2" id="KW-0472">Membrane</keyword>
<evidence type="ECO:0000313" key="7">
    <source>
        <dbReference type="Proteomes" id="UP000281644"/>
    </source>
</evidence>
<dbReference type="InterPro" id="IPR013491">
    <property type="entry name" value="Tape_meas_N"/>
</dbReference>
<reference evidence="6 7" key="1">
    <citation type="submission" date="2018-10" db="EMBL/GenBank/DDBJ databases">
        <title>Genome sequencing of Lactobacillus species.</title>
        <authorList>
            <person name="Baek C."/>
            <person name="Yi H."/>
        </authorList>
    </citation>
    <scope>NUCLEOTIDE SEQUENCE [LARGE SCALE GENOMIC DNA]</scope>
    <source>
        <strain evidence="6 7">DSM 16365</strain>
    </source>
</reference>
<proteinExistence type="predicted"/>
<protein>
    <submittedName>
        <fullName evidence="6">Tape measure protein</fullName>
    </submittedName>
</protein>
<feature type="transmembrane region" description="Helical" evidence="2">
    <location>
        <begin position="743"/>
        <end position="766"/>
    </location>
</feature>
<feature type="transmembrane region" description="Helical" evidence="2">
    <location>
        <begin position="621"/>
        <end position="639"/>
    </location>
</feature>
<dbReference type="KEGG" id="larg:LPA65_09825"/>
<dbReference type="Pfam" id="PF20155">
    <property type="entry name" value="TMP_3"/>
    <property type="match status" value="1"/>
</dbReference>
<keyword evidence="1" id="KW-0175">Coiled coil</keyword>
<keyword evidence="2" id="KW-0812">Transmembrane</keyword>
<dbReference type="KEGG" id="larg:LPA65_10140"/>
<dbReference type="Gene3D" id="1.20.120.20">
    <property type="entry name" value="Apolipoprotein"/>
    <property type="match status" value="1"/>
</dbReference>
<name>A0AAN1Q1K3_9LACO</name>
<evidence type="ECO:0000313" key="6">
    <source>
        <dbReference type="EMBL" id="AYJ36143.1"/>
    </source>
</evidence>
<feature type="domain" description="Tape measure protein N-terminal" evidence="3">
    <location>
        <begin position="222"/>
        <end position="401"/>
    </location>
</feature>
<evidence type="ECO:0000313" key="5">
    <source>
        <dbReference type="EMBL" id="AYJ36090.1"/>
    </source>
</evidence>
<dbReference type="EMBL" id="CP032751">
    <property type="protein sequence ID" value="AYJ36043.1"/>
    <property type="molecule type" value="Genomic_DNA"/>
</dbReference>
<keyword evidence="2" id="KW-1133">Transmembrane helix</keyword>
<dbReference type="EMBL" id="CP032751">
    <property type="protein sequence ID" value="AYJ36090.1"/>
    <property type="molecule type" value="Genomic_DNA"/>
</dbReference>
<feature type="coiled-coil region" evidence="1">
    <location>
        <begin position="53"/>
        <end position="80"/>
    </location>
</feature>
<dbReference type="NCBIfam" id="TIGR02675">
    <property type="entry name" value="tape_meas_nterm"/>
    <property type="match status" value="1"/>
</dbReference>